<dbReference type="InterPro" id="IPR008979">
    <property type="entry name" value="Galactose-bd-like_sf"/>
</dbReference>
<organism evidence="1">
    <name type="scientific">marine sediment metagenome</name>
    <dbReference type="NCBI Taxonomy" id="412755"/>
    <lineage>
        <taxon>unclassified sequences</taxon>
        <taxon>metagenomes</taxon>
        <taxon>ecological metagenomes</taxon>
    </lineage>
</organism>
<accession>X1V1S6</accession>
<dbReference type="Gene3D" id="2.60.120.430">
    <property type="entry name" value="Galactose-binding lectin"/>
    <property type="match status" value="1"/>
</dbReference>
<dbReference type="EMBL" id="BARW01029131">
    <property type="protein sequence ID" value="GAJ06111.1"/>
    <property type="molecule type" value="Genomic_DNA"/>
</dbReference>
<name>X1V1S6_9ZZZZ</name>
<evidence type="ECO:0008006" key="2">
    <source>
        <dbReference type="Google" id="ProtNLM"/>
    </source>
</evidence>
<reference evidence="1" key="1">
    <citation type="journal article" date="2014" name="Front. Microbiol.">
        <title>High frequency of phylogenetically diverse reductive dehalogenase-homologous genes in deep subseafloor sedimentary metagenomes.</title>
        <authorList>
            <person name="Kawai M."/>
            <person name="Futagami T."/>
            <person name="Toyoda A."/>
            <person name="Takaki Y."/>
            <person name="Nishi S."/>
            <person name="Hori S."/>
            <person name="Arai W."/>
            <person name="Tsubouchi T."/>
            <person name="Morono Y."/>
            <person name="Uchiyama I."/>
            <person name="Ito T."/>
            <person name="Fujiyama A."/>
            <person name="Inagaki F."/>
            <person name="Takami H."/>
        </authorList>
    </citation>
    <scope>NUCLEOTIDE SEQUENCE</scope>
    <source>
        <strain evidence="1">Expedition CK06-06</strain>
    </source>
</reference>
<comment type="caution">
    <text evidence="1">The sequence shown here is derived from an EMBL/GenBank/DDBJ whole genome shotgun (WGS) entry which is preliminary data.</text>
</comment>
<evidence type="ECO:0000313" key="1">
    <source>
        <dbReference type="EMBL" id="GAJ06111.1"/>
    </source>
</evidence>
<protein>
    <recommendedName>
        <fullName evidence="2">CBM11 domain-containing protein</fullName>
    </recommendedName>
</protein>
<sequence length="104" mass="11164">WTENGISTLSIWFRGDSANAAETLYVALNGNAVVSHDNPNAAQTEEWTEWTVDLQAFADQGVNLANVNTIALGLGNKKNPVAGGSGTMYFDDIRMYPPPPEPAP</sequence>
<proteinExistence type="predicted"/>
<gene>
    <name evidence="1" type="ORF">S12H4_46887</name>
</gene>
<feature type="non-terminal residue" evidence="1">
    <location>
        <position position="1"/>
    </location>
</feature>
<dbReference type="SUPFAM" id="SSF49785">
    <property type="entry name" value="Galactose-binding domain-like"/>
    <property type="match status" value="1"/>
</dbReference>
<dbReference type="AlphaFoldDB" id="X1V1S6"/>